<dbReference type="Proteomes" id="UP001266305">
    <property type="component" value="Unassembled WGS sequence"/>
</dbReference>
<keyword evidence="2" id="KW-1185">Reference proteome</keyword>
<organism evidence="1 2">
    <name type="scientific">Saguinus oedipus</name>
    <name type="common">Cotton-top tamarin</name>
    <name type="synonym">Oedipomidas oedipus</name>
    <dbReference type="NCBI Taxonomy" id="9490"/>
    <lineage>
        <taxon>Eukaryota</taxon>
        <taxon>Metazoa</taxon>
        <taxon>Chordata</taxon>
        <taxon>Craniata</taxon>
        <taxon>Vertebrata</taxon>
        <taxon>Euteleostomi</taxon>
        <taxon>Mammalia</taxon>
        <taxon>Eutheria</taxon>
        <taxon>Euarchontoglires</taxon>
        <taxon>Primates</taxon>
        <taxon>Haplorrhini</taxon>
        <taxon>Platyrrhini</taxon>
        <taxon>Cebidae</taxon>
        <taxon>Callitrichinae</taxon>
        <taxon>Saguinus</taxon>
    </lineage>
</organism>
<proteinExistence type="predicted"/>
<dbReference type="PANTHER" id="PTHR36865:SF1">
    <property type="entry name" value="RIKEN CDNA 1700001O22 GENE"/>
    <property type="match status" value="1"/>
</dbReference>
<comment type="caution">
    <text evidence="1">The sequence shown here is derived from an EMBL/GenBank/DDBJ whole genome shotgun (WGS) entry which is preliminary data.</text>
</comment>
<name>A0ABQ9WG62_SAGOE</name>
<reference evidence="1 2" key="1">
    <citation type="submission" date="2023-05" db="EMBL/GenBank/DDBJ databases">
        <title>B98-5 Cell Line De Novo Hybrid Assembly: An Optical Mapping Approach.</title>
        <authorList>
            <person name="Kananen K."/>
            <person name="Auerbach J.A."/>
            <person name="Kautto E."/>
            <person name="Blachly J.S."/>
        </authorList>
    </citation>
    <scope>NUCLEOTIDE SEQUENCE [LARGE SCALE GENOMIC DNA]</scope>
    <source>
        <strain evidence="1">B95-8</strain>
        <tissue evidence="1">Cell line</tissue>
    </source>
</reference>
<protein>
    <submittedName>
        <fullName evidence="1">Uncharacterized protein</fullName>
    </submittedName>
</protein>
<feature type="non-terminal residue" evidence="1">
    <location>
        <position position="1"/>
    </location>
</feature>
<dbReference type="EMBL" id="JASSZA010000001">
    <property type="protein sequence ID" value="KAK2120435.1"/>
    <property type="molecule type" value="Genomic_DNA"/>
</dbReference>
<evidence type="ECO:0000313" key="2">
    <source>
        <dbReference type="Proteomes" id="UP001266305"/>
    </source>
</evidence>
<gene>
    <name evidence="1" type="ORF">P7K49_001821</name>
</gene>
<evidence type="ECO:0000313" key="1">
    <source>
        <dbReference type="EMBL" id="KAK2120435.1"/>
    </source>
</evidence>
<dbReference type="PANTHER" id="PTHR36865">
    <property type="entry name" value="RIKEN CDNA 1700001O22 GENE"/>
    <property type="match status" value="1"/>
</dbReference>
<sequence>SVTVNRKATRPVASEQEFGNIGKWLESLPEALYPEAKEETLASSSCWHCAGL</sequence>
<accession>A0ABQ9WG62</accession>